<dbReference type="AlphaFoldDB" id="A0A450WKE5"/>
<organism evidence="1">
    <name type="scientific">Candidatus Kentrum sp. LFY</name>
    <dbReference type="NCBI Taxonomy" id="2126342"/>
    <lineage>
        <taxon>Bacteria</taxon>
        <taxon>Pseudomonadati</taxon>
        <taxon>Pseudomonadota</taxon>
        <taxon>Gammaproteobacteria</taxon>
        <taxon>Candidatus Kentrum</taxon>
    </lineage>
</organism>
<dbReference type="EMBL" id="CAADFN010000032">
    <property type="protein sequence ID" value="VFK17489.1"/>
    <property type="molecule type" value="Genomic_DNA"/>
</dbReference>
<dbReference type="Pfam" id="PF14367">
    <property type="entry name" value="DUF4411"/>
    <property type="match status" value="1"/>
</dbReference>
<protein>
    <recommendedName>
        <fullName evidence="2">PIN domain-containing protein</fullName>
    </recommendedName>
</protein>
<gene>
    <name evidence="1" type="ORF">BECKLFY1418C_GA0070996_103222</name>
</gene>
<name>A0A450WKE5_9GAMM</name>
<accession>A0A450WKE5</accession>
<reference evidence="1" key="1">
    <citation type="submission" date="2019-02" db="EMBL/GenBank/DDBJ databases">
        <authorList>
            <person name="Gruber-Vodicka R. H."/>
            <person name="Seah K. B. B."/>
        </authorList>
    </citation>
    <scope>NUCLEOTIDE SEQUENCE</scope>
    <source>
        <strain evidence="1">BECK_BY7</strain>
    </source>
</reference>
<dbReference type="InterPro" id="IPR016541">
    <property type="entry name" value="UCP008505"/>
</dbReference>
<proteinExistence type="predicted"/>
<sequence>MLYLLDANTLIDAKRDYYPFRRVPEFWDWLIHQGTIGNIKIPIEIYEEFEEPKRKDGSRDELAEWAARPDVKAALLFSEEADLELVRKVTIGGYGEDLSDTELETIGRDPFLISRALSDKKNRTIVTTEVSKPRSKRANRKIPDVCRDLGIRPINNFDLLNELDFRTSWK</sequence>
<evidence type="ECO:0008006" key="2">
    <source>
        <dbReference type="Google" id="ProtNLM"/>
    </source>
</evidence>
<evidence type="ECO:0000313" key="1">
    <source>
        <dbReference type="EMBL" id="VFK17489.1"/>
    </source>
</evidence>